<evidence type="ECO:0000256" key="3">
    <source>
        <dbReference type="ARBA" id="ARBA00022793"/>
    </source>
</evidence>
<dbReference type="Gene3D" id="3.60.90.10">
    <property type="entry name" value="S-adenosylmethionine decarboxylase"/>
    <property type="match status" value="1"/>
</dbReference>
<dbReference type="EMBL" id="CP014859">
    <property type="protein sequence ID" value="AOS66067.1"/>
    <property type="molecule type" value="Genomic_DNA"/>
</dbReference>
<dbReference type="PANTHER" id="PTHR33866">
    <property type="entry name" value="S-ADENOSYLMETHIONINE DECARBOXYLASE PROENZYME"/>
    <property type="match status" value="1"/>
</dbReference>
<dbReference type="PANTHER" id="PTHR33866:SF2">
    <property type="entry name" value="S-ADENOSYLMETHIONINE DECARBOXYLASE PROENZYME"/>
    <property type="match status" value="1"/>
</dbReference>
<evidence type="ECO:0000256" key="1">
    <source>
        <dbReference type="ARBA" id="ARBA00001928"/>
    </source>
</evidence>
<keyword evidence="7" id="KW-0865">Zymogen</keyword>
<protein>
    <submittedName>
        <fullName evidence="11">S-adenosylmethionine decarboxylase proenzyme</fullName>
        <ecNumber evidence="11">4.1.1.50</ecNumber>
    </submittedName>
</protein>
<evidence type="ECO:0000256" key="9">
    <source>
        <dbReference type="ARBA" id="ARBA00023270"/>
    </source>
</evidence>
<organism evidence="11 12">
    <name type="scientific">Actinoalloteichus hymeniacidonis</name>
    <dbReference type="NCBI Taxonomy" id="340345"/>
    <lineage>
        <taxon>Bacteria</taxon>
        <taxon>Bacillati</taxon>
        <taxon>Actinomycetota</taxon>
        <taxon>Actinomycetes</taxon>
        <taxon>Pseudonocardiales</taxon>
        <taxon>Pseudonocardiaceae</taxon>
        <taxon>Actinoalloteichus</taxon>
    </lineage>
</organism>
<accession>A0AAC9HV09</accession>
<dbReference type="EC" id="4.1.1.50" evidence="11"/>
<name>A0AAC9HV09_9PSEU</name>
<dbReference type="NCBIfam" id="TIGR03330">
    <property type="entry name" value="SAM_DCase_Bsu"/>
    <property type="match status" value="1"/>
</dbReference>
<keyword evidence="3" id="KW-0210">Decarboxylase</keyword>
<dbReference type="InterPro" id="IPR017716">
    <property type="entry name" value="S-AdoMet_deCOase_pro-enz"/>
</dbReference>
<reference evidence="12" key="1">
    <citation type="submission" date="2016-03" db="EMBL/GenBank/DDBJ databases">
        <title>Complete genome sequence of the type strain Actinoalloteichus hymeniacidonis DSM 45092.</title>
        <authorList>
            <person name="Schaffert L."/>
            <person name="Albersmeier A."/>
            <person name="Winkler A."/>
            <person name="Kalinowski J."/>
            <person name="Zotchev S."/>
            <person name="Ruckert C."/>
        </authorList>
    </citation>
    <scope>NUCLEOTIDE SEQUENCE [LARGE SCALE GENOMIC DNA]</scope>
    <source>
        <strain evidence="12">HPA177(T) (DSM 45092(T))</strain>
    </source>
</reference>
<evidence type="ECO:0000256" key="8">
    <source>
        <dbReference type="ARBA" id="ARBA00023239"/>
    </source>
</evidence>
<gene>
    <name evidence="11" type="ORF">TL08_26490</name>
</gene>
<dbReference type="GO" id="GO:0004014">
    <property type="term" value="F:adenosylmethionine decarboxylase activity"/>
    <property type="evidence" value="ECO:0007669"/>
    <property type="project" value="UniProtKB-EC"/>
</dbReference>
<keyword evidence="9" id="KW-0704">Schiff base</keyword>
<evidence type="ECO:0000256" key="10">
    <source>
        <dbReference type="ARBA" id="ARBA00023317"/>
    </source>
</evidence>
<comment type="cofactor">
    <cofactor evidence="1">
        <name>pyruvate</name>
        <dbReference type="ChEBI" id="CHEBI:15361"/>
    </cofactor>
</comment>
<keyword evidence="6" id="KW-0620">Polyamine biosynthesis</keyword>
<evidence type="ECO:0000256" key="2">
    <source>
        <dbReference type="ARBA" id="ARBA00022691"/>
    </source>
</evidence>
<dbReference type="Proteomes" id="UP000095210">
    <property type="component" value="Chromosome"/>
</dbReference>
<dbReference type="Pfam" id="PF02675">
    <property type="entry name" value="AdoMet_dc"/>
    <property type="match status" value="1"/>
</dbReference>
<evidence type="ECO:0000256" key="7">
    <source>
        <dbReference type="ARBA" id="ARBA00023145"/>
    </source>
</evidence>
<dbReference type="SUPFAM" id="SSF56276">
    <property type="entry name" value="S-adenosylmethionine decarboxylase"/>
    <property type="match status" value="1"/>
</dbReference>
<dbReference type="AlphaFoldDB" id="A0AAC9HV09"/>
<dbReference type="KEGG" id="ahm:TL08_26490"/>
<keyword evidence="5" id="KW-0745">Spermidine biosynthesis</keyword>
<dbReference type="RefSeq" id="WP_069852923.1">
    <property type="nucleotide sequence ID" value="NZ_CP014859.1"/>
</dbReference>
<proteinExistence type="predicted"/>
<keyword evidence="12" id="KW-1185">Reference proteome</keyword>
<dbReference type="GO" id="GO:0005829">
    <property type="term" value="C:cytosol"/>
    <property type="evidence" value="ECO:0007669"/>
    <property type="project" value="TreeGrafter"/>
</dbReference>
<evidence type="ECO:0000256" key="4">
    <source>
        <dbReference type="ARBA" id="ARBA00022813"/>
    </source>
</evidence>
<dbReference type="InterPro" id="IPR016067">
    <property type="entry name" value="S-AdoMet_deCO2ase_core"/>
</dbReference>
<evidence type="ECO:0000313" key="11">
    <source>
        <dbReference type="EMBL" id="AOS66067.1"/>
    </source>
</evidence>
<keyword evidence="8 11" id="KW-0456">Lyase</keyword>
<keyword evidence="2" id="KW-0949">S-adenosyl-L-methionine</keyword>
<evidence type="ECO:0000256" key="6">
    <source>
        <dbReference type="ARBA" id="ARBA00023115"/>
    </source>
</evidence>
<dbReference type="GO" id="GO:0008295">
    <property type="term" value="P:spermidine biosynthetic process"/>
    <property type="evidence" value="ECO:0007669"/>
    <property type="project" value="UniProtKB-KW"/>
</dbReference>
<sequence>MIHAVYDITGCTIPNPESTELLEAMRAAVARLGCTVLGELPVVFQPHGATCVLVLAESHLTVSTWPEHNLAHVDLFTCRADTDPEEAIAPILAALGGETVHGQRIGRLGPTGIAAASAPAGAGVR</sequence>
<keyword evidence="10" id="KW-0670">Pyruvate</keyword>
<dbReference type="InterPro" id="IPR003826">
    <property type="entry name" value="AdoMetDC_fam_prok"/>
</dbReference>
<keyword evidence="4" id="KW-0068">Autocatalytic cleavage</keyword>
<evidence type="ECO:0000256" key="5">
    <source>
        <dbReference type="ARBA" id="ARBA00023066"/>
    </source>
</evidence>
<evidence type="ECO:0000313" key="12">
    <source>
        <dbReference type="Proteomes" id="UP000095210"/>
    </source>
</evidence>